<keyword evidence="3" id="KW-1185">Reference proteome</keyword>
<name>A0A4R2TJB7_9PAST</name>
<dbReference type="InterPro" id="IPR050816">
    <property type="entry name" value="Flavin-dep_Halogenase_NPB"/>
</dbReference>
<dbReference type="GO" id="GO:0071949">
    <property type="term" value="F:FAD binding"/>
    <property type="evidence" value="ECO:0007669"/>
    <property type="project" value="InterPro"/>
</dbReference>
<dbReference type="PRINTS" id="PR00420">
    <property type="entry name" value="RNGMNOXGNASE"/>
</dbReference>
<dbReference type="PANTHER" id="PTHR43747">
    <property type="entry name" value="FAD-BINDING PROTEIN"/>
    <property type="match status" value="1"/>
</dbReference>
<dbReference type="RefSeq" id="WP_131976992.1">
    <property type="nucleotide sequence ID" value="NZ_SLYB01000013.1"/>
</dbReference>
<accession>A0A4R2TJB7</accession>
<comment type="caution">
    <text evidence="2">The sequence shown here is derived from an EMBL/GenBank/DDBJ whole genome shotgun (WGS) entry which is preliminary data.</text>
</comment>
<gene>
    <name evidence="2" type="ORF">EDC44_11348</name>
</gene>
<evidence type="ECO:0000313" key="3">
    <source>
        <dbReference type="Proteomes" id="UP000295763"/>
    </source>
</evidence>
<sequence>MKTVHTDIAIIGAGPSGSVAAGLLRKKGYKVLVLERQVFPRFSIGESLLPHCMELIEKAGMAETIKAAGFQHKNGAAFTWGNRYTYFDFTDKFTPGPGTTYQVQRGIFDKVLIDEAEKQGADVWYEHTVLAAETNSERAKLLVRNDKTGEEFNVAAKFLLDASGYGRVLARLFDLETPSCLPVRHAHFTHIEDNITDGDFDRNKILICTHPTQRDVWLWFIPFSNGRCSIGVVSEPHNFAHIKEQTSEGILRQYASEIPMLSRLIRNAKWDTPFNTLQGYSANVKSLYGERWALLGNASEFLDPVFSSGVTVAMHSSDLAVETLDKQLRGEPTDWQKDFVEPLMVGINTFRTYVFGWYDNSFQDVIYERNPNPKIRAMISSILAGYAWDSNNPYVEKSERRLKALADICGTATQD</sequence>
<dbReference type="Gene3D" id="3.50.50.60">
    <property type="entry name" value="FAD/NAD(P)-binding domain"/>
    <property type="match status" value="1"/>
</dbReference>
<dbReference type="Pfam" id="PF01494">
    <property type="entry name" value="FAD_binding_3"/>
    <property type="match status" value="1"/>
</dbReference>
<evidence type="ECO:0000259" key="1">
    <source>
        <dbReference type="Pfam" id="PF01494"/>
    </source>
</evidence>
<evidence type="ECO:0000313" key="2">
    <source>
        <dbReference type="EMBL" id="TCP94902.1"/>
    </source>
</evidence>
<organism evidence="2 3">
    <name type="scientific">Cricetibacter osteomyelitidis</name>
    <dbReference type="NCBI Taxonomy" id="1521931"/>
    <lineage>
        <taxon>Bacteria</taxon>
        <taxon>Pseudomonadati</taxon>
        <taxon>Pseudomonadota</taxon>
        <taxon>Gammaproteobacteria</taxon>
        <taxon>Pasteurellales</taxon>
        <taxon>Pasteurellaceae</taxon>
        <taxon>Cricetibacter</taxon>
    </lineage>
</organism>
<dbReference type="EMBL" id="SLYB01000013">
    <property type="protein sequence ID" value="TCP94902.1"/>
    <property type="molecule type" value="Genomic_DNA"/>
</dbReference>
<dbReference type="Proteomes" id="UP000295763">
    <property type="component" value="Unassembled WGS sequence"/>
</dbReference>
<proteinExistence type="predicted"/>
<dbReference type="OrthoDB" id="103324at2"/>
<dbReference type="InterPro" id="IPR036188">
    <property type="entry name" value="FAD/NAD-bd_sf"/>
</dbReference>
<dbReference type="AlphaFoldDB" id="A0A4R2TJB7"/>
<protein>
    <submittedName>
        <fullName evidence="2">Flavin-dependent dehydrogenase</fullName>
    </submittedName>
</protein>
<dbReference type="SUPFAM" id="SSF51905">
    <property type="entry name" value="FAD/NAD(P)-binding domain"/>
    <property type="match status" value="1"/>
</dbReference>
<reference evidence="2 3" key="1">
    <citation type="submission" date="2019-03" db="EMBL/GenBank/DDBJ databases">
        <title>Genomic Encyclopedia of Type Strains, Phase IV (KMG-IV): sequencing the most valuable type-strain genomes for metagenomic binning, comparative biology and taxonomic classification.</title>
        <authorList>
            <person name="Goeker M."/>
        </authorList>
    </citation>
    <scope>NUCLEOTIDE SEQUENCE [LARGE SCALE GENOMIC DNA]</scope>
    <source>
        <strain evidence="2 3">DSM 28404</strain>
    </source>
</reference>
<dbReference type="InterPro" id="IPR002938">
    <property type="entry name" value="FAD-bd"/>
</dbReference>
<feature type="domain" description="FAD-binding" evidence="1">
    <location>
        <begin position="6"/>
        <end position="225"/>
    </location>
</feature>
<dbReference type="PANTHER" id="PTHR43747:SF1">
    <property type="entry name" value="SLR1998 PROTEIN"/>
    <property type="match status" value="1"/>
</dbReference>